<reference evidence="1 2" key="1">
    <citation type="submission" date="2019-02" db="EMBL/GenBank/DDBJ databases">
        <title>Deep-cultivation of Planctomycetes and their phenomic and genomic characterization uncovers novel biology.</title>
        <authorList>
            <person name="Wiegand S."/>
            <person name="Jogler M."/>
            <person name="Boedeker C."/>
            <person name="Pinto D."/>
            <person name="Vollmers J."/>
            <person name="Rivas-Marin E."/>
            <person name="Kohn T."/>
            <person name="Peeters S.H."/>
            <person name="Heuer A."/>
            <person name="Rast P."/>
            <person name="Oberbeckmann S."/>
            <person name="Bunk B."/>
            <person name="Jeske O."/>
            <person name="Meyerdierks A."/>
            <person name="Storesund J.E."/>
            <person name="Kallscheuer N."/>
            <person name="Luecker S."/>
            <person name="Lage O.M."/>
            <person name="Pohl T."/>
            <person name="Merkel B.J."/>
            <person name="Hornburger P."/>
            <person name="Mueller R.-W."/>
            <person name="Bruemmer F."/>
            <person name="Labrenz M."/>
            <person name="Spormann A.M."/>
            <person name="Op den Camp H."/>
            <person name="Overmann J."/>
            <person name="Amann R."/>
            <person name="Jetten M.S.M."/>
            <person name="Mascher T."/>
            <person name="Medema M.H."/>
            <person name="Devos D.P."/>
            <person name="Kaster A.-K."/>
            <person name="Ovreas L."/>
            <person name="Rohde M."/>
            <person name="Galperin M.Y."/>
            <person name="Jogler C."/>
        </authorList>
    </citation>
    <scope>NUCLEOTIDE SEQUENCE [LARGE SCALE GENOMIC DNA]</scope>
    <source>
        <strain evidence="1 2">Mal33</strain>
    </source>
</reference>
<gene>
    <name evidence="1" type="ORF">Mal33_39820</name>
</gene>
<dbReference type="Proteomes" id="UP000316770">
    <property type="component" value="Chromosome"/>
</dbReference>
<accession>A0A518IY06</accession>
<dbReference type="AlphaFoldDB" id="A0A518IY06"/>
<evidence type="ECO:0000313" key="2">
    <source>
        <dbReference type="Proteomes" id="UP000316770"/>
    </source>
</evidence>
<dbReference type="EMBL" id="CP036318">
    <property type="protein sequence ID" value="QDV57966.1"/>
    <property type="molecule type" value="Genomic_DNA"/>
</dbReference>
<evidence type="ECO:0000313" key="1">
    <source>
        <dbReference type="EMBL" id="QDV57966.1"/>
    </source>
</evidence>
<keyword evidence="2" id="KW-1185">Reference proteome</keyword>
<organism evidence="1 2">
    <name type="scientific">Rosistilla oblonga</name>
    <dbReference type="NCBI Taxonomy" id="2527990"/>
    <lineage>
        <taxon>Bacteria</taxon>
        <taxon>Pseudomonadati</taxon>
        <taxon>Planctomycetota</taxon>
        <taxon>Planctomycetia</taxon>
        <taxon>Pirellulales</taxon>
        <taxon>Pirellulaceae</taxon>
        <taxon>Rosistilla</taxon>
    </lineage>
</organism>
<dbReference type="PROSITE" id="PS51257">
    <property type="entry name" value="PROKAR_LIPOPROTEIN"/>
    <property type="match status" value="1"/>
</dbReference>
<protein>
    <recommendedName>
        <fullName evidence="3">Carboxypeptidase regulatory-like domain-containing protein</fullName>
    </recommendedName>
</protein>
<proteinExistence type="predicted"/>
<evidence type="ECO:0008006" key="3">
    <source>
        <dbReference type="Google" id="ProtNLM"/>
    </source>
</evidence>
<sequence>MRPFEFRVVGLIALGLLVTGGCSSESGPERRVVTGRVTFQGEVVPSGEIRIAPEGDGPVSAAQISNGVFEIAQRGGVVIGPAKVMIVAVPSAAGVSQDELDRGGAQPKTMAIPAKYNEDSVLSAEIEAGEGAQTIDFDLE</sequence>
<name>A0A518IY06_9BACT</name>